<sequence>MASARTEGESGPATDPSLTLALAYAPRDARPVFDDLFALDRRLADAVRQASEPIIGQLKLAWWRDRFAQDRSDWPKGEPLLARLAAWDADVSQLASLVDGWEALLAEGPLAEEAITAFGEGHADAWALAAAALGHPGPPPPDHAALLWSYADLAQHCSTSEDVERVQAAARGQRLLDQTPSRLPRALRPFAVLGTQGLRSLRSGRPMMSAGGDFLAAVRTGMLGR</sequence>
<proteinExistence type="predicted"/>
<protein>
    <submittedName>
        <fullName evidence="1">Squalene/phytoene synthase family protein</fullName>
    </submittedName>
</protein>
<gene>
    <name evidence="1" type="ORF">KYN89_03710</name>
</gene>
<dbReference type="InterPro" id="IPR008949">
    <property type="entry name" value="Isoprenoid_synthase_dom_sf"/>
</dbReference>
<accession>A0ABS7PD51</accession>
<dbReference type="EMBL" id="JAHWXP010000001">
    <property type="protein sequence ID" value="MBY8336145.1"/>
    <property type="molecule type" value="Genomic_DNA"/>
</dbReference>
<reference evidence="1 2" key="1">
    <citation type="submission" date="2021-07" db="EMBL/GenBank/DDBJ databases">
        <title>Alteriqipengyuania abyssalis NZ-12B nov, sp.nov isolated from deep sea sponge in pacific ocean.</title>
        <authorList>
            <person name="Tareen S."/>
            <person name="Wink J."/>
        </authorList>
    </citation>
    <scope>NUCLEOTIDE SEQUENCE [LARGE SCALE GENOMIC DNA]</scope>
    <source>
        <strain evidence="1 2">NZ-12B</strain>
    </source>
</reference>
<keyword evidence="2" id="KW-1185">Reference proteome</keyword>
<dbReference type="RefSeq" id="WP_222823848.1">
    <property type="nucleotide sequence ID" value="NZ_JAHWXP010000001.1"/>
</dbReference>
<organism evidence="1 2">
    <name type="scientific">Alteriqipengyuania abyssalis</name>
    <dbReference type="NCBI Taxonomy" id="2860200"/>
    <lineage>
        <taxon>Bacteria</taxon>
        <taxon>Pseudomonadati</taxon>
        <taxon>Pseudomonadota</taxon>
        <taxon>Alphaproteobacteria</taxon>
        <taxon>Sphingomonadales</taxon>
        <taxon>Erythrobacteraceae</taxon>
        <taxon>Alteriqipengyuania</taxon>
    </lineage>
</organism>
<dbReference type="SUPFAM" id="SSF48576">
    <property type="entry name" value="Terpenoid synthases"/>
    <property type="match status" value="1"/>
</dbReference>
<evidence type="ECO:0000313" key="2">
    <source>
        <dbReference type="Proteomes" id="UP000759298"/>
    </source>
</evidence>
<dbReference type="Proteomes" id="UP000759298">
    <property type="component" value="Unassembled WGS sequence"/>
</dbReference>
<evidence type="ECO:0000313" key="1">
    <source>
        <dbReference type="EMBL" id="MBY8336145.1"/>
    </source>
</evidence>
<comment type="caution">
    <text evidence="1">The sequence shown here is derived from an EMBL/GenBank/DDBJ whole genome shotgun (WGS) entry which is preliminary data.</text>
</comment>
<name>A0ABS7PD51_9SPHN</name>